<feature type="domain" description="CMP/dCMP-type deaminase" evidence="10">
    <location>
        <begin position="3"/>
        <end position="113"/>
    </location>
</feature>
<dbReference type="CDD" id="cd01285">
    <property type="entry name" value="nucleoside_deaminase"/>
    <property type="match status" value="1"/>
</dbReference>
<dbReference type="Proteomes" id="UP000761534">
    <property type="component" value="Unassembled WGS sequence"/>
</dbReference>
<evidence type="ECO:0000256" key="1">
    <source>
        <dbReference type="ARBA" id="ARBA00001947"/>
    </source>
</evidence>
<keyword evidence="5" id="KW-0479">Metal-binding</keyword>
<sequence length="228" mass="26296">MSTVHHHFMKEALSMAEYAFESDEVPVGCVYVHKGEVIAKGMNDTNRSLCGHRHAEFLGIESILKEHPPTVFEETDLYVTVEPCVMCASALRQLKIRAVYFGCANDRFGGCGSVYSINTDDAVERPYRAYPGFYREEAIMLLRRFYIQENEKAPKAKTKKSRELKHEFLPLDYSKYIKSEAEFIELYGEDQVHVYHRSLKLIHGHGENENEKSPKKRKMSIEQPQIKA</sequence>
<dbReference type="GO" id="GO:0005634">
    <property type="term" value="C:nucleus"/>
    <property type="evidence" value="ECO:0007669"/>
    <property type="project" value="TreeGrafter"/>
</dbReference>
<keyword evidence="6" id="KW-0378">Hydrolase</keyword>
<dbReference type="Pfam" id="PF00383">
    <property type="entry name" value="dCMP_cyt_deam_1"/>
    <property type="match status" value="1"/>
</dbReference>
<comment type="caution">
    <text evidence="11">The sequence shown here is derived from an EMBL/GenBank/DDBJ whole genome shotgun (WGS) entry which is preliminary data.</text>
</comment>
<dbReference type="VEuPathDB" id="FungiDB:TRICI_000113"/>
<dbReference type="SUPFAM" id="SSF53927">
    <property type="entry name" value="Cytidine deaminase-like"/>
    <property type="match status" value="1"/>
</dbReference>
<dbReference type="PROSITE" id="PS00903">
    <property type="entry name" value="CYT_DCMP_DEAMINASES_1"/>
    <property type="match status" value="1"/>
</dbReference>
<evidence type="ECO:0000256" key="9">
    <source>
        <dbReference type="SAM" id="MobiDB-lite"/>
    </source>
</evidence>
<gene>
    <name evidence="11" type="ORF">TRICI_000113</name>
</gene>
<dbReference type="OrthoDB" id="1701769at2759"/>
<proteinExistence type="inferred from homology"/>
<dbReference type="PROSITE" id="PS51747">
    <property type="entry name" value="CYT_DCMP_DEAMINASES_2"/>
    <property type="match status" value="1"/>
</dbReference>
<evidence type="ECO:0000256" key="2">
    <source>
        <dbReference type="ARBA" id="ARBA00010669"/>
    </source>
</evidence>
<evidence type="ECO:0000256" key="7">
    <source>
        <dbReference type="ARBA" id="ARBA00022833"/>
    </source>
</evidence>
<dbReference type="InterPro" id="IPR002125">
    <property type="entry name" value="CMP_dCMP_dom"/>
</dbReference>
<comment type="similarity">
    <text evidence="2">Belongs to the cytidine and deoxycytidylate deaminase family. ADAT2 subfamily.</text>
</comment>
<evidence type="ECO:0000256" key="6">
    <source>
        <dbReference type="ARBA" id="ARBA00022801"/>
    </source>
</evidence>
<evidence type="ECO:0000256" key="4">
    <source>
        <dbReference type="ARBA" id="ARBA00022694"/>
    </source>
</evidence>
<evidence type="ECO:0000313" key="11">
    <source>
        <dbReference type="EMBL" id="KAA8917726.1"/>
    </source>
</evidence>
<feature type="region of interest" description="Disordered" evidence="9">
    <location>
        <begin position="205"/>
        <end position="228"/>
    </location>
</feature>
<accession>A0A642VEC4</accession>
<evidence type="ECO:0000313" key="12">
    <source>
        <dbReference type="Proteomes" id="UP000761534"/>
    </source>
</evidence>
<reference evidence="11" key="1">
    <citation type="journal article" date="2019" name="G3 (Bethesda)">
        <title>Genome Assemblies of Two Rare Opportunistic Yeast Pathogens: Diutina rugosa (syn. Candida rugosa) and Trichomonascus ciferrii (syn. Candida ciferrii).</title>
        <authorList>
            <person name="Mixao V."/>
            <person name="Saus E."/>
            <person name="Hansen A.P."/>
            <person name="Lass-Florl C."/>
            <person name="Gabaldon T."/>
        </authorList>
    </citation>
    <scope>NUCLEOTIDE SEQUENCE</scope>
    <source>
        <strain evidence="11">CBS 4856</strain>
    </source>
</reference>
<dbReference type="GO" id="GO:0008270">
    <property type="term" value="F:zinc ion binding"/>
    <property type="evidence" value="ECO:0007669"/>
    <property type="project" value="InterPro"/>
</dbReference>
<keyword evidence="12" id="KW-1185">Reference proteome</keyword>
<evidence type="ECO:0000256" key="8">
    <source>
        <dbReference type="ARBA" id="ARBA00048045"/>
    </source>
</evidence>
<protein>
    <recommendedName>
        <fullName evidence="3">tRNA(adenine(34)) deaminase</fullName>
        <ecNumber evidence="3">3.5.4.33</ecNumber>
    </recommendedName>
</protein>
<dbReference type="PANTHER" id="PTHR11079">
    <property type="entry name" value="CYTOSINE DEAMINASE FAMILY MEMBER"/>
    <property type="match status" value="1"/>
</dbReference>
<dbReference type="GO" id="GO:0005737">
    <property type="term" value="C:cytoplasm"/>
    <property type="evidence" value="ECO:0007669"/>
    <property type="project" value="TreeGrafter"/>
</dbReference>
<dbReference type="EMBL" id="SWFS01000013">
    <property type="protein sequence ID" value="KAA8917726.1"/>
    <property type="molecule type" value="Genomic_DNA"/>
</dbReference>
<dbReference type="InterPro" id="IPR016193">
    <property type="entry name" value="Cytidine_deaminase-like"/>
</dbReference>
<evidence type="ECO:0000256" key="3">
    <source>
        <dbReference type="ARBA" id="ARBA00012740"/>
    </source>
</evidence>
<name>A0A642VEC4_9ASCO</name>
<comment type="cofactor">
    <cofactor evidence="1">
        <name>Zn(2+)</name>
        <dbReference type="ChEBI" id="CHEBI:29105"/>
    </cofactor>
</comment>
<dbReference type="GO" id="GO:0052718">
    <property type="term" value="C:tRNA-specific adenosine-34 deaminase complex"/>
    <property type="evidence" value="ECO:0007669"/>
    <property type="project" value="UniProtKB-ARBA"/>
</dbReference>
<dbReference type="PANTHER" id="PTHR11079:SF149">
    <property type="entry name" value="TRNA-SPECIFIC ADENOSINE DEAMINASE 2"/>
    <property type="match status" value="1"/>
</dbReference>
<keyword evidence="7" id="KW-0862">Zinc</keyword>
<dbReference type="Gene3D" id="3.40.140.10">
    <property type="entry name" value="Cytidine Deaminase, domain 2"/>
    <property type="match status" value="1"/>
</dbReference>
<evidence type="ECO:0000259" key="10">
    <source>
        <dbReference type="PROSITE" id="PS51747"/>
    </source>
</evidence>
<dbReference type="AlphaFoldDB" id="A0A642VEC4"/>
<dbReference type="InterPro" id="IPR016192">
    <property type="entry name" value="APOBEC/CMP_deaminase_Zn-bd"/>
</dbReference>
<evidence type="ECO:0000256" key="5">
    <source>
        <dbReference type="ARBA" id="ARBA00022723"/>
    </source>
</evidence>
<keyword evidence="4" id="KW-0819">tRNA processing</keyword>
<comment type="catalytic activity">
    <reaction evidence="8">
        <text>adenosine(34) in tRNA + H2O + H(+) = inosine(34) in tRNA + NH4(+)</text>
        <dbReference type="Rhea" id="RHEA:43168"/>
        <dbReference type="Rhea" id="RHEA-COMP:10373"/>
        <dbReference type="Rhea" id="RHEA-COMP:10374"/>
        <dbReference type="ChEBI" id="CHEBI:15377"/>
        <dbReference type="ChEBI" id="CHEBI:15378"/>
        <dbReference type="ChEBI" id="CHEBI:28938"/>
        <dbReference type="ChEBI" id="CHEBI:74411"/>
        <dbReference type="ChEBI" id="CHEBI:82852"/>
        <dbReference type="EC" id="3.5.4.33"/>
    </reaction>
</comment>
<dbReference type="EC" id="3.5.4.33" evidence="3"/>
<dbReference type="FunFam" id="3.40.140.10:FF:000039">
    <property type="entry name" value="tRNA-specific adenosine deaminase"/>
    <property type="match status" value="1"/>
</dbReference>
<dbReference type="GO" id="GO:0052717">
    <property type="term" value="F:tRNA-specific adenosine-34 deaminase activity"/>
    <property type="evidence" value="ECO:0007669"/>
    <property type="project" value="UniProtKB-EC"/>
</dbReference>
<dbReference type="GO" id="GO:0002100">
    <property type="term" value="P:tRNA wobble adenosine to inosine editing"/>
    <property type="evidence" value="ECO:0007669"/>
    <property type="project" value="TreeGrafter"/>
</dbReference>
<organism evidence="11 12">
    <name type="scientific">Trichomonascus ciferrii</name>
    <dbReference type="NCBI Taxonomy" id="44093"/>
    <lineage>
        <taxon>Eukaryota</taxon>
        <taxon>Fungi</taxon>
        <taxon>Dikarya</taxon>
        <taxon>Ascomycota</taxon>
        <taxon>Saccharomycotina</taxon>
        <taxon>Dipodascomycetes</taxon>
        <taxon>Dipodascales</taxon>
        <taxon>Trichomonascaceae</taxon>
        <taxon>Trichomonascus</taxon>
        <taxon>Trichomonascus ciferrii complex</taxon>
    </lineage>
</organism>